<feature type="compositionally biased region" description="Basic and acidic residues" evidence="10">
    <location>
        <begin position="236"/>
        <end position="246"/>
    </location>
</feature>
<feature type="compositionally biased region" description="Polar residues" evidence="10">
    <location>
        <begin position="76"/>
        <end position="90"/>
    </location>
</feature>
<feature type="compositionally biased region" description="Low complexity" evidence="10">
    <location>
        <begin position="98"/>
        <end position="120"/>
    </location>
</feature>
<feature type="region of interest" description="Disordered" evidence="10">
    <location>
        <begin position="1"/>
        <end position="129"/>
    </location>
</feature>
<feature type="region of interest" description="Disordered" evidence="10">
    <location>
        <begin position="604"/>
        <end position="628"/>
    </location>
</feature>
<protein>
    <recommendedName>
        <fullName evidence="4">Nuclear protein MDM1</fullName>
    </recommendedName>
</protein>
<feature type="compositionally biased region" description="Low complexity" evidence="10">
    <location>
        <begin position="57"/>
        <end position="68"/>
    </location>
</feature>
<feature type="compositionally biased region" description="Gly residues" evidence="10">
    <location>
        <begin position="604"/>
        <end position="613"/>
    </location>
</feature>
<organism evidence="11 12">
    <name type="scientific">Bactrocera dorsalis</name>
    <name type="common">Oriental fruit fly</name>
    <name type="synonym">Dacus dorsalis</name>
    <dbReference type="NCBI Taxonomy" id="27457"/>
    <lineage>
        <taxon>Eukaryota</taxon>
        <taxon>Metazoa</taxon>
        <taxon>Ecdysozoa</taxon>
        <taxon>Arthropoda</taxon>
        <taxon>Hexapoda</taxon>
        <taxon>Insecta</taxon>
        <taxon>Pterygota</taxon>
        <taxon>Neoptera</taxon>
        <taxon>Endopterygota</taxon>
        <taxon>Diptera</taxon>
        <taxon>Brachycera</taxon>
        <taxon>Muscomorpha</taxon>
        <taxon>Tephritoidea</taxon>
        <taxon>Tephritidae</taxon>
        <taxon>Bactrocera</taxon>
        <taxon>Bactrocera</taxon>
    </lineage>
</organism>
<keyword evidence="5" id="KW-0963">Cytoplasm</keyword>
<evidence type="ECO:0000256" key="3">
    <source>
        <dbReference type="ARBA" id="ARBA00010494"/>
    </source>
</evidence>
<comment type="similarity">
    <text evidence="3">Belongs to the MDM1 family.</text>
</comment>
<dbReference type="Proteomes" id="UP001652620">
    <property type="component" value="Unplaced"/>
</dbReference>
<feature type="compositionally biased region" description="Pro residues" evidence="10">
    <location>
        <begin position="502"/>
        <end position="511"/>
    </location>
</feature>
<dbReference type="PANTHER" id="PTHR32078">
    <property type="entry name" value="NUCLEAR PROTEIN MDM1"/>
    <property type="match status" value="1"/>
</dbReference>
<evidence type="ECO:0000256" key="10">
    <source>
        <dbReference type="SAM" id="MobiDB-lite"/>
    </source>
</evidence>
<keyword evidence="6" id="KW-0493">Microtubule</keyword>
<dbReference type="RefSeq" id="XP_049317690.1">
    <property type="nucleotide sequence ID" value="XM_049461733.1"/>
</dbReference>
<evidence type="ECO:0000256" key="9">
    <source>
        <dbReference type="ARBA" id="ARBA00045771"/>
    </source>
</evidence>
<name>A0ABM3K8A2_BACDO</name>
<feature type="compositionally biased region" description="Basic and acidic residues" evidence="10">
    <location>
        <begin position="408"/>
        <end position="419"/>
    </location>
</feature>
<feature type="compositionally biased region" description="Low complexity" evidence="10">
    <location>
        <begin position="247"/>
        <end position="262"/>
    </location>
</feature>
<evidence type="ECO:0000256" key="6">
    <source>
        <dbReference type="ARBA" id="ARBA00022701"/>
    </source>
</evidence>
<gene>
    <name evidence="12" type="primary">LOC125775316</name>
</gene>
<dbReference type="PANTHER" id="PTHR32078:SF1">
    <property type="entry name" value="NUCLEAR PROTEIN MDM1"/>
    <property type="match status" value="1"/>
</dbReference>
<evidence type="ECO:0000256" key="8">
    <source>
        <dbReference type="ARBA" id="ARBA00023242"/>
    </source>
</evidence>
<evidence type="ECO:0000256" key="5">
    <source>
        <dbReference type="ARBA" id="ARBA00022490"/>
    </source>
</evidence>
<feature type="compositionally biased region" description="Low complexity" evidence="10">
    <location>
        <begin position="614"/>
        <end position="628"/>
    </location>
</feature>
<dbReference type="GeneID" id="125775316"/>
<reference evidence="12" key="1">
    <citation type="submission" date="2025-08" db="UniProtKB">
        <authorList>
            <consortium name="RefSeq"/>
        </authorList>
    </citation>
    <scope>IDENTIFICATION</scope>
    <source>
        <tissue evidence="12">Adult</tissue>
    </source>
</reference>
<comment type="function">
    <text evidence="9">Microtubule-binding protein that negatively regulates centriole duplication. Binds to and stabilizes microtubules.</text>
</comment>
<evidence type="ECO:0000313" key="11">
    <source>
        <dbReference type="Proteomes" id="UP001652620"/>
    </source>
</evidence>
<comment type="subcellular location">
    <subcellularLocation>
        <location evidence="1">Cytoplasm</location>
        <location evidence="1">Cytoskeleton</location>
        <location evidence="1">Microtubule organizing center</location>
        <location evidence="1">Centrosome</location>
        <location evidence="1">Centriole</location>
    </subcellularLocation>
    <subcellularLocation>
        <location evidence="2">Nucleus</location>
    </subcellularLocation>
</comment>
<sequence length="654" mass="66657">MNDENCITTTTTTTTARSQSVGPAEHVSPKRQLRSASTAPSARLTAGKKTPVVPHHATSAGTAASGTAVERKPRPSTLSTTLHLRTKSSSLPPPSGRAQSASATAATTTTTTNAATAKQSKSTHESTKYPKSSQLCKNFTQTAYGMPLLRKKDKDKTNLISLGNSRAGETRAVKARPKSTGAAINVTASGAKPARPVSLTEATLLPSKAATTTKATTARIATNVAKIEATTTKSLEKELKSDKETPKTAATTAKAPAPAVVAGKDAEGLQPKQKDTLMPLKTADPMMTSVFGALPNVGSDSKDVSNLMTASVYGQFGGSRVTADPMLTSVFGQLPAGAVARDAARNIAVGGSGSGGGDDVGGGSGVGMVSGAGGGGVDVTAVKTVEPVLAKNLTLTGLTVPYARDHKKSGENDAEDGRDTAISVSSCSPQPAPEIPDEPIVKSPPEPTRVKSPEQILMRSPDPVNWTVPLDTGKTFTVTQNVKEGENYSRPQSEIKASTPVEKPPPPPQSAPPQLTEQAKMDAWKHAEPKMGTTSPTGTVGAGRSIVATQPTAGAGGLPSPPPSLASTAIATGKPVPGSTLRCLDDPIFDVDIGHLGGGGGGVGGVSAGGGGNTSSSSTSTTTAVTARTTANDVLEKARDRFDRFWGGSKEEHV</sequence>
<evidence type="ECO:0000256" key="7">
    <source>
        <dbReference type="ARBA" id="ARBA00023212"/>
    </source>
</evidence>
<evidence type="ECO:0000256" key="2">
    <source>
        <dbReference type="ARBA" id="ARBA00004123"/>
    </source>
</evidence>
<accession>A0ABM3K8A2</accession>
<proteinExistence type="inferred from homology"/>
<keyword evidence="11" id="KW-1185">Reference proteome</keyword>
<dbReference type="InterPro" id="IPR029136">
    <property type="entry name" value="MDM1"/>
</dbReference>
<evidence type="ECO:0000256" key="1">
    <source>
        <dbReference type="ARBA" id="ARBA00004114"/>
    </source>
</evidence>
<evidence type="ECO:0000256" key="4">
    <source>
        <dbReference type="ARBA" id="ARBA00013508"/>
    </source>
</evidence>
<keyword evidence="7" id="KW-0206">Cytoskeleton</keyword>
<feature type="region of interest" description="Disordered" evidence="10">
    <location>
        <begin position="404"/>
        <end position="452"/>
    </location>
</feature>
<keyword evidence="8" id="KW-0539">Nucleus</keyword>
<evidence type="ECO:0000313" key="12">
    <source>
        <dbReference type="RefSeq" id="XP_049317690.1"/>
    </source>
</evidence>
<feature type="region of interest" description="Disordered" evidence="10">
    <location>
        <begin position="479"/>
        <end position="524"/>
    </location>
</feature>
<feature type="region of interest" description="Disordered" evidence="10">
    <location>
        <begin position="236"/>
        <end position="270"/>
    </location>
</feature>